<dbReference type="PANTHER" id="PTHR31414">
    <property type="entry name" value="TRANSMEMBRANE PROTEIN DDB_G0292058"/>
    <property type="match status" value="1"/>
</dbReference>
<reference evidence="3" key="1">
    <citation type="submission" date="2023-03" db="EMBL/GenBank/DDBJ databases">
        <authorList>
            <person name="Julca I."/>
        </authorList>
    </citation>
    <scope>NUCLEOTIDE SEQUENCE</scope>
</reference>
<protein>
    <submittedName>
        <fullName evidence="3">OLC1v1011448C1</fullName>
    </submittedName>
</protein>
<organism evidence="3 4">
    <name type="scientific">Oldenlandia corymbosa var. corymbosa</name>
    <dbReference type="NCBI Taxonomy" id="529605"/>
    <lineage>
        <taxon>Eukaryota</taxon>
        <taxon>Viridiplantae</taxon>
        <taxon>Streptophyta</taxon>
        <taxon>Embryophyta</taxon>
        <taxon>Tracheophyta</taxon>
        <taxon>Spermatophyta</taxon>
        <taxon>Magnoliopsida</taxon>
        <taxon>eudicotyledons</taxon>
        <taxon>Gunneridae</taxon>
        <taxon>Pentapetalae</taxon>
        <taxon>asterids</taxon>
        <taxon>lamiids</taxon>
        <taxon>Gentianales</taxon>
        <taxon>Rubiaceae</taxon>
        <taxon>Rubioideae</taxon>
        <taxon>Spermacoceae</taxon>
        <taxon>Hedyotis-Oldenlandia complex</taxon>
        <taxon>Oldenlandia</taxon>
    </lineage>
</organism>
<feature type="transmembrane region" description="Helical" evidence="1">
    <location>
        <begin position="456"/>
        <end position="477"/>
    </location>
</feature>
<dbReference type="GO" id="GO:0016020">
    <property type="term" value="C:membrane"/>
    <property type="evidence" value="ECO:0007669"/>
    <property type="project" value="TreeGrafter"/>
</dbReference>
<feature type="transmembrane region" description="Helical" evidence="1">
    <location>
        <begin position="247"/>
        <end position="270"/>
    </location>
</feature>
<keyword evidence="2" id="KW-0732">Signal</keyword>
<feature type="transmembrane region" description="Helical" evidence="1">
    <location>
        <begin position="69"/>
        <end position="91"/>
    </location>
</feature>
<dbReference type="InterPro" id="IPR040283">
    <property type="entry name" value="DDB_G0292058-like"/>
</dbReference>
<feature type="signal peptide" evidence="2">
    <location>
        <begin position="1"/>
        <end position="22"/>
    </location>
</feature>
<evidence type="ECO:0000313" key="4">
    <source>
        <dbReference type="Proteomes" id="UP001161247"/>
    </source>
</evidence>
<evidence type="ECO:0000256" key="2">
    <source>
        <dbReference type="SAM" id="SignalP"/>
    </source>
</evidence>
<dbReference type="PANTHER" id="PTHR31414:SF19">
    <property type="entry name" value="TRANSMEMBRANE PROTEIN"/>
    <property type="match status" value="1"/>
</dbReference>
<feature type="transmembrane region" description="Helical" evidence="1">
    <location>
        <begin position="112"/>
        <end position="133"/>
    </location>
</feature>
<accession>A0AAV1DX42</accession>
<name>A0AAV1DX42_OLDCO</name>
<keyword evidence="1" id="KW-0472">Membrane</keyword>
<dbReference type="Proteomes" id="UP001161247">
    <property type="component" value="Chromosome 6"/>
</dbReference>
<proteinExistence type="predicted"/>
<keyword evidence="1" id="KW-1133">Transmembrane helix</keyword>
<dbReference type="AlphaFoldDB" id="A0AAV1DX42"/>
<dbReference type="EMBL" id="OX459123">
    <property type="protein sequence ID" value="CAI9111268.1"/>
    <property type="molecule type" value="Genomic_DNA"/>
</dbReference>
<gene>
    <name evidence="3" type="ORF">OLC1_LOCUS18722</name>
</gene>
<keyword evidence="4" id="KW-1185">Reference proteome</keyword>
<evidence type="ECO:0000313" key="3">
    <source>
        <dbReference type="EMBL" id="CAI9111268.1"/>
    </source>
</evidence>
<keyword evidence="1" id="KW-0812">Transmembrane</keyword>
<evidence type="ECO:0000256" key="1">
    <source>
        <dbReference type="SAM" id="Phobius"/>
    </source>
</evidence>
<feature type="chain" id="PRO_5043684750" evidence="2">
    <location>
        <begin position="23"/>
        <end position="497"/>
    </location>
</feature>
<feature type="transmembrane region" description="Helical" evidence="1">
    <location>
        <begin position="215"/>
        <end position="240"/>
    </location>
</feature>
<sequence>MSRSNGFYIHFAVLLISTFVFTQNFPVLASPVDQQRFKRPDPLSRFKPYNGSYDVTNRHYWASAAFTGVHGYAIAGIWLLFGFGLGSYLIVKNCIGRASSVVNRPDSVYITLFSLVVFFTLLAIVASGFILAANERSHKRVNRLIDTIYGAANDASQAMRRVINSLVDMQTRLGPYDQQTSDLLNVTTHRLRRESLLIQNFVDKTKHPSDKVVEVLYSTTLAVVIVNLSLLVAALVLLILHWYPGIMVIIFCCWILTSLSWLLTGLDYFFQTFAHDTCAAFGTFEQNPTNSSLRFIHPCQSPDQSNKLLAQIGHTVHDFIFQLNTKLTELKSVFQIEEGKDNIIGIREICNPFSGAPNYTYAPQYCAKDTTQIGDLSIILSRFTCDNSTSAQECADGGKFIPESSYEMVGAYVHSIQDLINVFPDLLSLTNCSAVKQAFSDIVKRQCMPLKGSVKMLWLSSLSLSTVMMILVSFWVAKLHQDRQRSFAIFHIVPNPV</sequence>